<protein>
    <recommendedName>
        <fullName evidence="4">Secreted protein</fullName>
    </recommendedName>
</protein>
<dbReference type="RefSeq" id="WP_192145718.1">
    <property type="nucleotide sequence ID" value="NZ_JACYXI010000001.1"/>
</dbReference>
<evidence type="ECO:0000256" key="1">
    <source>
        <dbReference type="SAM" id="SignalP"/>
    </source>
</evidence>
<name>A0ABR9CH56_9HYPH</name>
<feature type="chain" id="PRO_5047210057" description="Secreted protein" evidence="1">
    <location>
        <begin position="32"/>
        <end position="121"/>
    </location>
</feature>
<dbReference type="Proteomes" id="UP000632063">
    <property type="component" value="Unassembled WGS sequence"/>
</dbReference>
<evidence type="ECO:0000313" key="2">
    <source>
        <dbReference type="EMBL" id="MBD8890194.1"/>
    </source>
</evidence>
<keyword evidence="1" id="KW-0732">Signal</keyword>
<feature type="signal peptide" evidence="1">
    <location>
        <begin position="1"/>
        <end position="31"/>
    </location>
</feature>
<sequence>MKALSRKMARTVRLPVLLLCCLAGTADGVFAFTNGGMTPELAQAMSRSPERFSSLLCQQLRYLEAKVLAAGRICQRSDRARRSFPDARSCLSPDEDILPGPAKDYLVLLRQTIDAKGCKPW</sequence>
<reference evidence="2 3" key="2">
    <citation type="journal article" date="2021" name="Int. J. Syst. Evol. Microbiol.">
        <title>Roseibium litorale sp. nov., isolated from a tidal flat sediment and proposal for the reclassification of Labrenzia polysiphoniae as Roseibium polysiphoniae comb. nov.</title>
        <authorList>
            <person name="Liu Y."/>
            <person name="Pei T."/>
            <person name="Du J."/>
            <person name="Chao M."/>
            <person name="Deng M.R."/>
            <person name="Zhu H."/>
        </authorList>
    </citation>
    <scope>NUCLEOTIDE SEQUENCE [LARGE SCALE GENOMIC DNA]</scope>
    <source>
        <strain evidence="2 3">4C16A</strain>
    </source>
</reference>
<accession>A0ABR9CH56</accession>
<comment type="caution">
    <text evidence="2">The sequence shown here is derived from an EMBL/GenBank/DDBJ whole genome shotgun (WGS) entry which is preliminary data.</text>
</comment>
<reference evidence="3" key="1">
    <citation type="submission" date="2020-09" db="EMBL/GenBank/DDBJ databases">
        <title>The genome sequence of strain Labrenzia suaedae 4C16A.</title>
        <authorList>
            <person name="Liu Y."/>
        </authorList>
    </citation>
    <scope>NUCLEOTIDE SEQUENCE [LARGE SCALE GENOMIC DNA]</scope>
    <source>
        <strain evidence="3">4C16A</strain>
    </source>
</reference>
<evidence type="ECO:0000313" key="3">
    <source>
        <dbReference type="Proteomes" id="UP000632063"/>
    </source>
</evidence>
<proteinExistence type="predicted"/>
<dbReference type="EMBL" id="JACYXI010000001">
    <property type="protein sequence ID" value="MBD8890194.1"/>
    <property type="molecule type" value="Genomic_DNA"/>
</dbReference>
<keyword evidence="3" id="KW-1185">Reference proteome</keyword>
<organism evidence="2 3">
    <name type="scientific">Roseibium litorale</name>
    <dbReference type="NCBI Taxonomy" id="2803841"/>
    <lineage>
        <taxon>Bacteria</taxon>
        <taxon>Pseudomonadati</taxon>
        <taxon>Pseudomonadota</taxon>
        <taxon>Alphaproteobacteria</taxon>
        <taxon>Hyphomicrobiales</taxon>
        <taxon>Stappiaceae</taxon>
        <taxon>Roseibium</taxon>
    </lineage>
</organism>
<evidence type="ECO:0008006" key="4">
    <source>
        <dbReference type="Google" id="ProtNLM"/>
    </source>
</evidence>
<gene>
    <name evidence="2" type="ORF">IG616_01420</name>
</gene>